<dbReference type="InterPro" id="IPR006047">
    <property type="entry name" value="GH13_cat_dom"/>
</dbReference>
<dbReference type="FunFam" id="3.20.20.80:FF:000055">
    <property type="entry name" value="Trehalose synthase"/>
    <property type="match status" value="1"/>
</dbReference>
<evidence type="ECO:0000256" key="4">
    <source>
        <dbReference type="ARBA" id="ARBA00022723"/>
    </source>
</evidence>
<dbReference type="GO" id="GO:0047471">
    <property type="term" value="F:maltose alpha-D-glucosyltransferase activity"/>
    <property type="evidence" value="ECO:0007669"/>
    <property type="project" value="UniProtKB-EC"/>
</dbReference>
<dbReference type="SMART" id="SM00642">
    <property type="entry name" value="Aamy"/>
    <property type="match status" value="1"/>
</dbReference>
<dbReference type="Gene3D" id="3.90.400.10">
    <property type="entry name" value="Oligo-1,6-glucosidase, Domain 2"/>
    <property type="match status" value="1"/>
</dbReference>
<dbReference type="GO" id="GO:0046872">
    <property type="term" value="F:metal ion binding"/>
    <property type="evidence" value="ECO:0007669"/>
    <property type="project" value="UniProtKB-KW"/>
</dbReference>
<evidence type="ECO:0000313" key="10">
    <source>
        <dbReference type="Proteomes" id="UP000053370"/>
    </source>
</evidence>
<dbReference type="InterPro" id="IPR017853">
    <property type="entry name" value="GH"/>
</dbReference>
<gene>
    <name evidence="9" type="ORF">ATC1_131354</name>
</gene>
<organism evidence="9">
    <name type="scientific">Flexilinea flocculi</name>
    <dbReference type="NCBI Taxonomy" id="1678840"/>
    <lineage>
        <taxon>Bacteria</taxon>
        <taxon>Bacillati</taxon>
        <taxon>Chloroflexota</taxon>
        <taxon>Anaerolineae</taxon>
        <taxon>Anaerolineales</taxon>
        <taxon>Anaerolineaceae</taxon>
        <taxon>Flexilinea</taxon>
    </lineage>
</organism>
<reference evidence="9" key="1">
    <citation type="journal article" date="2015" name="Genome Announc.">
        <title>Draft Genome Sequence of Anaerolineae Strain TC1, a Novel Isolate from a Methanogenic Wastewater Treatment System.</title>
        <authorList>
            <person name="Matsuura N."/>
            <person name="Tourlousse D.M."/>
            <person name="Sun L."/>
            <person name="Toyonaga M."/>
            <person name="Kuroda K."/>
            <person name="Ohashi A."/>
            <person name="Cruz R."/>
            <person name="Yamaguchi T."/>
            <person name="Sekiguchi Y."/>
        </authorList>
    </citation>
    <scope>NUCLEOTIDE SEQUENCE [LARGE SCALE GENOMIC DNA]</scope>
    <source>
        <strain evidence="9">TC1</strain>
    </source>
</reference>
<dbReference type="Proteomes" id="UP000053370">
    <property type="component" value="Unassembled WGS sequence"/>
</dbReference>
<dbReference type="Pfam" id="PF00128">
    <property type="entry name" value="Alpha-amylase"/>
    <property type="match status" value="2"/>
</dbReference>
<dbReference type="SUPFAM" id="SSF51011">
    <property type="entry name" value="Glycosyl hydrolase domain"/>
    <property type="match status" value="1"/>
</dbReference>
<name>A0A0S7BSC6_9CHLR</name>
<keyword evidence="10" id="KW-1185">Reference proteome</keyword>
<dbReference type="EMBL" id="DF968181">
    <property type="protein sequence ID" value="GAP41367.1"/>
    <property type="molecule type" value="Genomic_DNA"/>
</dbReference>
<dbReference type="STRING" id="1678840.ATC1_131354"/>
<evidence type="ECO:0000256" key="6">
    <source>
        <dbReference type="ARBA" id="ARBA00023235"/>
    </source>
</evidence>
<protein>
    <recommendedName>
        <fullName evidence="3">maltose alpha-D-glucosyltransferase</fullName>
        <ecNumber evidence="3">5.4.99.16</ecNumber>
    </recommendedName>
    <alternativeName>
        <fullName evidence="7">Maltose alpha-D-glucosyltransferase</fullName>
    </alternativeName>
</protein>
<dbReference type="InterPro" id="IPR013780">
    <property type="entry name" value="Glyco_hydro_b"/>
</dbReference>
<keyword evidence="6" id="KW-0413">Isomerase</keyword>
<dbReference type="Gene3D" id="2.60.40.1180">
    <property type="entry name" value="Golgi alpha-mannosidase II"/>
    <property type="match status" value="1"/>
</dbReference>
<dbReference type="PANTHER" id="PTHR10357">
    <property type="entry name" value="ALPHA-AMYLASE FAMILY MEMBER"/>
    <property type="match status" value="1"/>
</dbReference>
<dbReference type="InterPro" id="IPR012810">
    <property type="entry name" value="TreS/a-amylase_N"/>
</dbReference>
<evidence type="ECO:0000256" key="7">
    <source>
        <dbReference type="ARBA" id="ARBA00031378"/>
    </source>
</evidence>
<evidence type="ECO:0000256" key="2">
    <source>
        <dbReference type="ARBA" id="ARBA00005496"/>
    </source>
</evidence>
<comment type="catalytic activity">
    <reaction evidence="1">
        <text>D-maltose = alpha,alpha-trehalose</text>
        <dbReference type="Rhea" id="RHEA:15145"/>
        <dbReference type="ChEBI" id="CHEBI:16551"/>
        <dbReference type="ChEBI" id="CHEBI:17306"/>
        <dbReference type="EC" id="5.4.99.16"/>
    </reaction>
</comment>
<sequence length="542" mass="64302">MQNHENLWYKNAIFYQIYPRSFFDSNGDGYGDFQGIIQKLDYVSDLGVDCIWIMPTYSSPLKDDGYDISDFYSVYEPFGTLEDLQKMFDEIHKRGMKVITDLVLNHCSDQHPWFQEARKNRQSKYRDYFVWSDSDQKYSETRIIFVDSQKSNWTWDDEAGQYYWHRFYPSQPDLNYDNPEVREEMKNVMRYWLKMGIDGFRADAVPYLFEREGTINENLPETHAYLKELRKMMDDEFPGTILLCEANQWPKDVREYFGEGDEFHLGFHFPLMPRIFKSIGQQDASSLVNILKETPDIPENCQWCNFLRNHDELTLEMVSEEDRQWMWNFYAPDREMRMNLGIRRRLYPLLENDRRKIGLAYSLMLTLPGSPVLYYGDEIGMGDDIRQFDRNGVRTPMQWDDSPNGGFSTSKKTYLPVIDSEEYGYRTINVKKQQENPDSNLNWLKHLIRIRKSSKALGTGNITWLNQEDSAIPVLAYRRQTNDETIIMIHNMTENTASIDIAADTGIYQDLLQPSIRYRCSDAMIKNVQLKPREFFWLKKEK</sequence>
<dbReference type="Gene3D" id="3.20.20.80">
    <property type="entry name" value="Glycosidases"/>
    <property type="match status" value="1"/>
</dbReference>
<dbReference type="CDD" id="cd11334">
    <property type="entry name" value="AmyAc_TreS"/>
    <property type="match status" value="1"/>
</dbReference>
<evidence type="ECO:0000259" key="8">
    <source>
        <dbReference type="SMART" id="SM00642"/>
    </source>
</evidence>
<proteinExistence type="inferred from homology"/>
<evidence type="ECO:0000256" key="3">
    <source>
        <dbReference type="ARBA" id="ARBA00012619"/>
    </source>
</evidence>
<evidence type="ECO:0000256" key="5">
    <source>
        <dbReference type="ARBA" id="ARBA00022837"/>
    </source>
</evidence>
<dbReference type="SUPFAM" id="SSF51445">
    <property type="entry name" value="(Trans)glycosidases"/>
    <property type="match status" value="1"/>
</dbReference>
<dbReference type="PATRIC" id="fig|1678840.3.peg.2812"/>
<dbReference type="OrthoDB" id="9805159at2"/>
<comment type="similarity">
    <text evidence="2">Belongs to the glycosyl hydrolase 13 family. TreS subfamily.</text>
</comment>
<keyword evidence="5" id="KW-0106">Calcium</keyword>
<evidence type="ECO:0000313" key="9">
    <source>
        <dbReference type="EMBL" id="GAP41367.1"/>
    </source>
</evidence>
<feature type="domain" description="Glycosyl hydrolase family 13 catalytic" evidence="8">
    <location>
        <begin position="16"/>
        <end position="421"/>
    </location>
</feature>
<accession>A0A0S7BSC6</accession>
<dbReference type="RefSeq" id="WP_062282413.1">
    <property type="nucleotide sequence ID" value="NZ_DF968181.1"/>
</dbReference>
<dbReference type="PANTHER" id="PTHR10357:SF219">
    <property type="entry name" value="MALTOSE ALPHA-D-GLUCOSYLTRANSFERASE"/>
    <property type="match status" value="1"/>
</dbReference>
<dbReference type="EC" id="5.4.99.16" evidence="3"/>
<dbReference type="GO" id="GO:0005975">
    <property type="term" value="P:carbohydrate metabolic process"/>
    <property type="evidence" value="ECO:0007669"/>
    <property type="project" value="InterPro"/>
</dbReference>
<keyword evidence="4" id="KW-0479">Metal-binding</keyword>
<evidence type="ECO:0000256" key="1">
    <source>
        <dbReference type="ARBA" id="ARBA00001595"/>
    </source>
</evidence>
<dbReference type="InterPro" id="IPR045857">
    <property type="entry name" value="O16G_dom_2"/>
</dbReference>
<dbReference type="NCBIfam" id="TIGR02456">
    <property type="entry name" value="treS_nterm"/>
    <property type="match status" value="1"/>
</dbReference>
<dbReference type="AlphaFoldDB" id="A0A0S7BSC6"/>